<evidence type="ECO:0000256" key="1">
    <source>
        <dbReference type="ARBA" id="ARBA00001971"/>
    </source>
</evidence>
<keyword evidence="5" id="KW-0560">Oxidoreductase</keyword>
<evidence type="ECO:0000313" key="8">
    <source>
        <dbReference type="EMBL" id="KAJ5151734.1"/>
    </source>
</evidence>
<name>A0A9W9LEK8_9EURO</name>
<keyword evidence="6" id="KW-0408">Iron</keyword>
<gene>
    <name evidence="8" type="ORF">N7492_010029</name>
</gene>
<protein>
    <submittedName>
        <fullName evidence="8">Cytochrome P450</fullName>
    </submittedName>
</protein>
<keyword evidence="4" id="KW-0479">Metal-binding</keyword>
<dbReference type="PANTHER" id="PTHR24287:SF1">
    <property type="entry name" value="P450, PUTATIVE (EUROFUNG)-RELATED"/>
    <property type="match status" value="1"/>
</dbReference>
<comment type="caution">
    <text evidence="8">The sequence shown here is derived from an EMBL/GenBank/DDBJ whole genome shotgun (WGS) entry which is preliminary data.</text>
</comment>
<dbReference type="AlphaFoldDB" id="A0A9W9LEK8"/>
<dbReference type="GO" id="GO:0016705">
    <property type="term" value="F:oxidoreductase activity, acting on paired donors, with incorporation or reduction of molecular oxygen"/>
    <property type="evidence" value="ECO:0007669"/>
    <property type="project" value="InterPro"/>
</dbReference>
<organism evidence="8 9">
    <name type="scientific">Penicillium capsulatum</name>
    <dbReference type="NCBI Taxonomy" id="69766"/>
    <lineage>
        <taxon>Eukaryota</taxon>
        <taxon>Fungi</taxon>
        <taxon>Dikarya</taxon>
        <taxon>Ascomycota</taxon>
        <taxon>Pezizomycotina</taxon>
        <taxon>Eurotiomycetes</taxon>
        <taxon>Eurotiomycetidae</taxon>
        <taxon>Eurotiales</taxon>
        <taxon>Aspergillaceae</taxon>
        <taxon>Penicillium</taxon>
    </lineage>
</organism>
<dbReference type="OrthoDB" id="4301953at2759"/>
<dbReference type="EMBL" id="JAPQKO010000008">
    <property type="protein sequence ID" value="KAJ5151734.1"/>
    <property type="molecule type" value="Genomic_DNA"/>
</dbReference>
<dbReference type="GO" id="GO:0020037">
    <property type="term" value="F:heme binding"/>
    <property type="evidence" value="ECO:0007669"/>
    <property type="project" value="InterPro"/>
</dbReference>
<dbReference type="SUPFAM" id="SSF48264">
    <property type="entry name" value="Cytochrome P450"/>
    <property type="match status" value="1"/>
</dbReference>
<comment type="similarity">
    <text evidence="2">Belongs to the cytochrome P450 family.</text>
</comment>
<dbReference type="GO" id="GO:0005506">
    <property type="term" value="F:iron ion binding"/>
    <property type="evidence" value="ECO:0007669"/>
    <property type="project" value="InterPro"/>
</dbReference>
<sequence>MGSVDLFGISSPDGNSSELVGVFENMSRRTLGGWEDKLNWELETDGRAEAEDQGSSELTDQALSILLANDTVMRLFPAAVFNARVANKESILPSGVGKDSHSPVFICKGDIVVFSTWAQHRLSEEFGDDLDNFTRSDGRN</sequence>
<keyword evidence="3" id="KW-0349">Heme</keyword>
<keyword evidence="9" id="KW-1185">Reference proteome</keyword>
<evidence type="ECO:0000256" key="4">
    <source>
        <dbReference type="ARBA" id="ARBA00022723"/>
    </source>
</evidence>
<reference evidence="8" key="1">
    <citation type="submission" date="2022-11" db="EMBL/GenBank/DDBJ databases">
        <authorList>
            <person name="Petersen C."/>
        </authorList>
    </citation>
    <scope>NUCLEOTIDE SEQUENCE</scope>
    <source>
        <strain evidence="8">IBT 21917</strain>
    </source>
</reference>
<evidence type="ECO:0000256" key="2">
    <source>
        <dbReference type="ARBA" id="ARBA00010617"/>
    </source>
</evidence>
<evidence type="ECO:0000256" key="6">
    <source>
        <dbReference type="ARBA" id="ARBA00023004"/>
    </source>
</evidence>
<dbReference type="Gene3D" id="1.10.630.10">
    <property type="entry name" value="Cytochrome P450"/>
    <property type="match status" value="1"/>
</dbReference>
<dbReference type="InterPro" id="IPR047146">
    <property type="entry name" value="Cyt_P450_E_CYP52_fungi"/>
</dbReference>
<evidence type="ECO:0000256" key="3">
    <source>
        <dbReference type="ARBA" id="ARBA00022617"/>
    </source>
</evidence>
<dbReference type="Proteomes" id="UP001146351">
    <property type="component" value="Unassembled WGS sequence"/>
</dbReference>
<dbReference type="InterPro" id="IPR036396">
    <property type="entry name" value="Cyt_P450_sf"/>
</dbReference>
<proteinExistence type="inferred from homology"/>
<accession>A0A9W9LEK8</accession>
<evidence type="ECO:0000256" key="7">
    <source>
        <dbReference type="ARBA" id="ARBA00023033"/>
    </source>
</evidence>
<dbReference type="PANTHER" id="PTHR24287">
    <property type="entry name" value="P450, PUTATIVE (EUROFUNG)-RELATED"/>
    <property type="match status" value="1"/>
</dbReference>
<reference evidence="8" key="2">
    <citation type="journal article" date="2023" name="IMA Fungus">
        <title>Comparative genomic study of the Penicillium genus elucidates a diverse pangenome and 15 lateral gene transfer events.</title>
        <authorList>
            <person name="Petersen C."/>
            <person name="Sorensen T."/>
            <person name="Nielsen M.R."/>
            <person name="Sondergaard T.E."/>
            <person name="Sorensen J.L."/>
            <person name="Fitzpatrick D.A."/>
            <person name="Frisvad J.C."/>
            <person name="Nielsen K.L."/>
        </authorList>
    </citation>
    <scope>NUCLEOTIDE SEQUENCE</scope>
    <source>
        <strain evidence="8">IBT 21917</strain>
    </source>
</reference>
<evidence type="ECO:0000313" key="9">
    <source>
        <dbReference type="Proteomes" id="UP001146351"/>
    </source>
</evidence>
<evidence type="ECO:0000256" key="5">
    <source>
        <dbReference type="ARBA" id="ARBA00023002"/>
    </source>
</evidence>
<keyword evidence="7" id="KW-0503">Monooxygenase</keyword>
<dbReference type="GO" id="GO:0004497">
    <property type="term" value="F:monooxygenase activity"/>
    <property type="evidence" value="ECO:0007669"/>
    <property type="project" value="UniProtKB-KW"/>
</dbReference>
<comment type="cofactor">
    <cofactor evidence="1">
        <name>heme</name>
        <dbReference type="ChEBI" id="CHEBI:30413"/>
    </cofactor>
</comment>